<evidence type="ECO:0000256" key="4">
    <source>
        <dbReference type="ARBA" id="ARBA00022801"/>
    </source>
</evidence>
<evidence type="ECO:0000259" key="8">
    <source>
        <dbReference type="Pfam" id="PF01694"/>
    </source>
</evidence>
<evidence type="ECO:0000313" key="10">
    <source>
        <dbReference type="Proteomes" id="UP000001883"/>
    </source>
</evidence>
<dbReference type="MEROPS" id="S54.A08"/>
<evidence type="ECO:0000313" key="9">
    <source>
        <dbReference type="EMBL" id="BAI63846.1"/>
    </source>
</evidence>
<feature type="transmembrane region" description="Helical" evidence="7">
    <location>
        <begin position="162"/>
        <end position="179"/>
    </location>
</feature>
<dbReference type="KEGG" id="rmu:RMDY18_00140"/>
<evidence type="ECO:0000256" key="1">
    <source>
        <dbReference type="ARBA" id="ARBA00004141"/>
    </source>
</evidence>
<gene>
    <name evidence="9" type="ordered locus">RMDY18_00140</name>
</gene>
<keyword evidence="5 7" id="KW-1133">Transmembrane helix</keyword>
<dbReference type="Proteomes" id="UP000001883">
    <property type="component" value="Chromosome"/>
</dbReference>
<feature type="transmembrane region" description="Helical" evidence="7">
    <location>
        <begin position="265"/>
        <end position="282"/>
    </location>
</feature>
<accession>D2NQC0</accession>
<name>D2NQC0_ROTMD</name>
<comment type="subcellular location">
    <subcellularLocation>
        <location evidence="1">Membrane</location>
        <topology evidence="1">Multi-pass membrane protein</topology>
    </subcellularLocation>
</comment>
<dbReference type="EMBL" id="AP011540">
    <property type="protein sequence ID" value="BAI63846.1"/>
    <property type="molecule type" value="Genomic_DNA"/>
</dbReference>
<dbReference type="Pfam" id="PF01694">
    <property type="entry name" value="Rhomboid"/>
    <property type="match status" value="1"/>
</dbReference>
<organism evidence="9 10">
    <name type="scientific">Rothia mucilaginosa (strain DY-18)</name>
    <name type="common">Stomatococcus mucilaginosus</name>
    <dbReference type="NCBI Taxonomy" id="680646"/>
    <lineage>
        <taxon>Bacteria</taxon>
        <taxon>Bacillati</taxon>
        <taxon>Actinomycetota</taxon>
        <taxon>Actinomycetes</taxon>
        <taxon>Micrococcales</taxon>
        <taxon>Micrococcaceae</taxon>
        <taxon>Rothia</taxon>
    </lineage>
</organism>
<evidence type="ECO:0000256" key="5">
    <source>
        <dbReference type="ARBA" id="ARBA00022989"/>
    </source>
</evidence>
<reference evidence="10" key="1">
    <citation type="submission" date="2009-07" db="EMBL/GenBank/DDBJ databases">
        <title>Complete genome sequence of Rothia mucilaginosa DJ.</title>
        <authorList>
            <person name="Yamane K."/>
            <person name="Nambu T."/>
            <person name="Mashimo C."/>
            <person name="Sugimori C."/>
            <person name="Yamanaka T."/>
            <person name="Leung K."/>
            <person name="Fukushima H."/>
        </authorList>
    </citation>
    <scope>NUCLEOTIDE SEQUENCE [LARGE SCALE GENOMIC DNA]</scope>
    <source>
        <strain evidence="10">DY-18</strain>
    </source>
</reference>
<dbReference type="InterPro" id="IPR035952">
    <property type="entry name" value="Rhomboid-like_sf"/>
</dbReference>
<evidence type="ECO:0000256" key="6">
    <source>
        <dbReference type="ARBA" id="ARBA00023136"/>
    </source>
</evidence>
<dbReference type="Gene3D" id="1.20.1540.10">
    <property type="entry name" value="Rhomboid-like"/>
    <property type="match status" value="1"/>
</dbReference>
<keyword evidence="10" id="KW-1185">Reference proteome</keyword>
<dbReference type="AlphaFoldDB" id="D2NQC0"/>
<feature type="transmembrane region" description="Helical" evidence="7">
    <location>
        <begin position="212"/>
        <end position="232"/>
    </location>
</feature>
<dbReference type="HOGENOM" id="CLU_055068_2_1_11"/>
<dbReference type="eggNOG" id="COG0705">
    <property type="taxonomic scope" value="Bacteria"/>
</dbReference>
<dbReference type="GO" id="GO:0016020">
    <property type="term" value="C:membrane"/>
    <property type="evidence" value="ECO:0007669"/>
    <property type="project" value="UniProtKB-SubCell"/>
</dbReference>
<proteinExistence type="inferred from homology"/>
<evidence type="ECO:0000256" key="3">
    <source>
        <dbReference type="ARBA" id="ARBA00022692"/>
    </source>
</evidence>
<dbReference type="InterPro" id="IPR022764">
    <property type="entry name" value="Peptidase_S54_rhomboid_dom"/>
</dbReference>
<feature type="transmembrane region" description="Helical" evidence="7">
    <location>
        <begin position="239"/>
        <end position="259"/>
    </location>
</feature>
<keyword evidence="6 7" id="KW-0472">Membrane</keyword>
<sequence>MGPCAYMPARAIPRTPPRLIRYTTPGGSVENFPNYAGYGQTPTVCVNHPNRVSYAQCKRCNRTVCGECQVALDVGMVCPDCYRDLTGGSSKAQGSKAQGSFLARHWHITYTLILINVAMYGLQQIIPNRWMVNHGMMWWPYVQHGEYYRLISYGFLHSQNDPMHLVWNMIYLFIFGVSLERMMGRWKFLVVYLGSIVFGAFGVHVLTPSTSVAGASGGVYGLYGAFLVILLLRKQKDTARLFMLLIGIGVVQSFFNPNISHACHAGGFIGGVLLTLLFVPFVKKPESSDPPQQSPQQWQNGRY</sequence>
<dbReference type="PANTHER" id="PTHR43731:SF14">
    <property type="entry name" value="PRESENILIN-ASSOCIATED RHOMBOID-LIKE PROTEIN, MITOCHONDRIAL"/>
    <property type="match status" value="1"/>
</dbReference>
<feature type="domain" description="Peptidase S54 rhomboid" evidence="8">
    <location>
        <begin position="145"/>
        <end position="279"/>
    </location>
</feature>
<dbReference type="PANTHER" id="PTHR43731">
    <property type="entry name" value="RHOMBOID PROTEASE"/>
    <property type="match status" value="1"/>
</dbReference>
<reference evidence="9 10" key="3">
    <citation type="journal article" date="2010" name="Sequencing">
        <title>Complete Genome Sequence of Rothia mucilaginosa DY-18: A Clinical Isolate with Dense Meshwork-Like Structures from a Persistent Apical Periodontitis Lesion.</title>
        <authorList>
            <person name="Yamane K."/>
            <person name="Nambu T."/>
            <person name="Yamanaka T."/>
            <person name="Mashimo C."/>
            <person name="Sugimori C."/>
            <person name="Leung K.-P."/>
            <person name="Fukushima H."/>
        </authorList>
    </citation>
    <scope>NUCLEOTIDE SEQUENCE [LARGE SCALE GENOMIC DNA]</scope>
    <source>
        <strain evidence="9 10">DY-18</strain>
    </source>
</reference>
<protein>
    <submittedName>
        <fullName evidence="9">Uncharacterized membrane protein</fullName>
    </submittedName>
</protein>
<dbReference type="InterPro" id="IPR050925">
    <property type="entry name" value="Rhomboid_protease_S54"/>
</dbReference>
<evidence type="ECO:0000256" key="2">
    <source>
        <dbReference type="ARBA" id="ARBA00009045"/>
    </source>
</evidence>
<reference evidence="9 10" key="2">
    <citation type="journal article" date="2010" name="J Osaka Dent Univ">
        <title>Isolation and identification of Rothia mucilaginosa from persistent apical periodontitis lesions.</title>
        <authorList>
            <person name="Yamane K."/>
            <person name="Yoshida M."/>
            <person name="Fujihira T."/>
            <person name="Baba T."/>
            <person name="Tsuji N."/>
            <person name="Hayashi H."/>
            <person name="Sugimori C."/>
            <person name="Yamanaka T."/>
            <person name="Mashimo C."/>
            <person name="Nambu T."/>
            <person name="Kawai H."/>
            <person name="Fukushima H."/>
        </authorList>
    </citation>
    <scope>NUCLEOTIDE SEQUENCE [LARGE SCALE GENOMIC DNA]</scope>
    <source>
        <strain evidence="9 10">DY-18</strain>
    </source>
</reference>
<comment type="similarity">
    <text evidence="2">Belongs to the peptidase S54 family.</text>
</comment>
<dbReference type="SUPFAM" id="SSF144091">
    <property type="entry name" value="Rhomboid-like"/>
    <property type="match status" value="1"/>
</dbReference>
<dbReference type="STRING" id="680646.RMDY18_00140"/>
<feature type="transmembrane region" description="Helical" evidence="7">
    <location>
        <begin position="186"/>
        <end position="206"/>
    </location>
</feature>
<dbReference type="GO" id="GO:0004252">
    <property type="term" value="F:serine-type endopeptidase activity"/>
    <property type="evidence" value="ECO:0007669"/>
    <property type="project" value="InterPro"/>
</dbReference>
<feature type="transmembrane region" description="Helical" evidence="7">
    <location>
        <begin position="108"/>
        <end position="126"/>
    </location>
</feature>
<keyword evidence="3 7" id="KW-0812">Transmembrane</keyword>
<keyword evidence="4" id="KW-0378">Hydrolase</keyword>
<evidence type="ECO:0000256" key="7">
    <source>
        <dbReference type="SAM" id="Phobius"/>
    </source>
</evidence>